<evidence type="ECO:0000313" key="5">
    <source>
        <dbReference type="EMBL" id="KAK3256085.1"/>
    </source>
</evidence>
<dbReference type="GO" id="GO:0006357">
    <property type="term" value="P:regulation of transcription by RNA polymerase II"/>
    <property type="evidence" value="ECO:0007669"/>
    <property type="project" value="InterPro"/>
</dbReference>
<dbReference type="Pfam" id="PF06179">
    <property type="entry name" value="Med22"/>
    <property type="match status" value="1"/>
</dbReference>
<keyword evidence="6" id="KW-1185">Reference proteome</keyword>
<name>A0AAE0KPV3_9CHLO</name>
<keyword evidence="2" id="KW-0805">Transcription regulation</keyword>
<accession>A0AAE0KPV3</accession>
<comment type="caution">
    <text evidence="5">The sequence shown here is derived from an EMBL/GenBank/DDBJ whole genome shotgun (WGS) entry which is preliminary data.</text>
</comment>
<dbReference type="PANTHER" id="PTHR12434">
    <property type="entry name" value="MEDIATOR OF RNA POLYMERASE II TRANSCRIPTION SUBUNIT 22"/>
    <property type="match status" value="1"/>
</dbReference>
<evidence type="ECO:0000256" key="1">
    <source>
        <dbReference type="ARBA" id="ARBA00004123"/>
    </source>
</evidence>
<dbReference type="Proteomes" id="UP001190700">
    <property type="component" value="Unassembled WGS sequence"/>
</dbReference>
<dbReference type="InterPro" id="IPR009332">
    <property type="entry name" value="Med22"/>
</dbReference>
<dbReference type="AlphaFoldDB" id="A0AAE0KPV3"/>
<keyword evidence="4" id="KW-0539">Nucleus</keyword>
<gene>
    <name evidence="5" type="ORF">CYMTET_34763</name>
</gene>
<evidence type="ECO:0000256" key="4">
    <source>
        <dbReference type="ARBA" id="ARBA00023242"/>
    </source>
</evidence>
<protein>
    <recommendedName>
        <fullName evidence="7">Mediator of RNA polymerase II transcription subunit 22</fullName>
    </recommendedName>
</protein>
<evidence type="ECO:0008006" key="7">
    <source>
        <dbReference type="Google" id="ProtNLM"/>
    </source>
</evidence>
<dbReference type="EMBL" id="LGRX02021975">
    <property type="protein sequence ID" value="KAK3256085.1"/>
    <property type="molecule type" value="Genomic_DNA"/>
</dbReference>
<dbReference type="GO" id="GO:0003712">
    <property type="term" value="F:transcription coregulator activity"/>
    <property type="evidence" value="ECO:0007669"/>
    <property type="project" value="InterPro"/>
</dbReference>
<comment type="subcellular location">
    <subcellularLocation>
        <location evidence="1">Nucleus</location>
    </subcellularLocation>
</comment>
<reference evidence="5 6" key="1">
    <citation type="journal article" date="2015" name="Genome Biol. Evol.">
        <title>Comparative Genomics of a Bacterivorous Green Alga Reveals Evolutionary Causalities and Consequences of Phago-Mixotrophic Mode of Nutrition.</title>
        <authorList>
            <person name="Burns J.A."/>
            <person name="Paasch A."/>
            <person name="Narechania A."/>
            <person name="Kim E."/>
        </authorList>
    </citation>
    <scope>NUCLEOTIDE SEQUENCE [LARGE SCALE GENOMIC DNA]</scope>
    <source>
        <strain evidence="5 6">PLY_AMNH</strain>
    </source>
</reference>
<evidence type="ECO:0000313" key="6">
    <source>
        <dbReference type="Proteomes" id="UP001190700"/>
    </source>
</evidence>
<keyword evidence="3" id="KW-0804">Transcription</keyword>
<evidence type="ECO:0000256" key="2">
    <source>
        <dbReference type="ARBA" id="ARBA00023015"/>
    </source>
</evidence>
<dbReference type="PANTHER" id="PTHR12434:SF6">
    <property type="entry name" value="MEDIATOR OF RNA POLYMERASE II TRANSCRIPTION SUBUNIT 22"/>
    <property type="match status" value="1"/>
</dbReference>
<sequence length="153" mass="16880">MQQQLDTEVKALVDNFCKLVKSAKISVKFTSELETAQENLQIDVHSARIVQAGEALLQITSELKRDALLGDVETLNRKVAARVAKFDKQTSETDAAVKNVADEVELALRELEDHYYASPYREDEGCDSGAPTSACMQRLEELSQEANPLAPAL</sequence>
<dbReference type="GO" id="GO:0016592">
    <property type="term" value="C:mediator complex"/>
    <property type="evidence" value="ECO:0007669"/>
    <property type="project" value="InterPro"/>
</dbReference>
<proteinExistence type="predicted"/>
<evidence type="ECO:0000256" key="3">
    <source>
        <dbReference type="ARBA" id="ARBA00023163"/>
    </source>
</evidence>
<organism evidence="5 6">
    <name type="scientific">Cymbomonas tetramitiformis</name>
    <dbReference type="NCBI Taxonomy" id="36881"/>
    <lineage>
        <taxon>Eukaryota</taxon>
        <taxon>Viridiplantae</taxon>
        <taxon>Chlorophyta</taxon>
        <taxon>Pyramimonadophyceae</taxon>
        <taxon>Pyramimonadales</taxon>
        <taxon>Pyramimonadaceae</taxon>
        <taxon>Cymbomonas</taxon>
    </lineage>
</organism>